<feature type="transmembrane region" description="Helical" evidence="9">
    <location>
        <begin position="298"/>
        <end position="320"/>
    </location>
</feature>
<dbReference type="PRINTS" id="PR01232">
    <property type="entry name" value="NAHCO3TRSPRT"/>
</dbReference>
<feature type="region of interest" description="Disordered" evidence="10">
    <location>
        <begin position="1"/>
        <end position="27"/>
    </location>
</feature>
<feature type="transmembrane region" description="Helical" evidence="9">
    <location>
        <begin position="255"/>
        <end position="277"/>
    </location>
</feature>
<dbReference type="PANTHER" id="PTHR11453:SF36">
    <property type="entry name" value="ANION EXCHANGE PROTEIN"/>
    <property type="match status" value="1"/>
</dbReference>
<keyword evidence="8 9" id="KW-0472">Membrane</keyword>
<evidence type="ECO:0000256" key="4">
    <source>
        <dbReference type="ARBA" id="ARBA00022475"/>
    </source>
</evidence>
<comment type="subcellular location">
    <subcellularLocation>
        <location evidence="1">Basolateral cell membrane</location>
        <topology evidence="1">Multi-pass membrane protein</topology>
    </subcellularLocation>
    <subcellularLocation>
        <location evidence="9">Membrane</location>
        <topology evidence="9">Multi-pass membrane protein</topology>
    </subcellularLocation>
</comment>
<dbReference type="FunFam" id="1.10.287.570:FF:000001">
    <property type="entry name" value="Anion exchange protein"/>
    <property type="match status" value="1"/>
</dbReference>
<feature type="non-terminal residue" evidence="13">
    <location>
        <position position="1"/>
    </location>
</feature>
<dbReference type="EMBL" id="LC056010">
    <property type="protein sequence ID" value="BAT62462.1"/>
    <property type="molecule type" value="mRNA"/>
</dbReference>
<comment type="similarity">
    <text evidence="2 9">Belongs to the anion exchanger (TC 2.A.31) family.</text>
</comment>
<keyword evidence="7 9" id="KW-0406">Ion transport</keyword>
<dbReference type="AlphaFoldDB" id="A0A0S3Q293"/>
<feature type="transmembrane region" description="Helical" evidence="9">
    <location>
        <begin position="689"/>
        <end position="708"/>
    </location>
</feature>
<feature type="transmembrane region" description="Helical" evidence="9">
    <location>
        <begin position="340"/>
        <end position="361"/>
    </location>
</feature>
<proteinExistence type="evidence at transcript level"/>
<feature type="non-terminal residue" evidence="13">
    <location>
        <position position="787"/>
    </location>
</feature>
<dbReference type="InterPro" id="IPR003020">
    <property type="entry name" value="HCO3_transpt_euk"/>
</dbReference>
<evidence type="ECO:0000256" key="1">
    <source>
        <dbReference type="ARBA" id="ARBA00004554"/>
    </source>
</evidence>
<keyword evidence="5 9" id="KW-0812">Transmembrane</keyword>
<keyword evidence="4" id="KW-1003">Cell membrane</keyword>
<dbReference type="Pfam" id="PF00955">
    <property type="entry name" value="HCO3_cotransp"/>
    <property type="match status" value="1"/>
</dbReference>
<evidence type="ECO:0000256" key="6">
    <source>
        <dbReference type="ARBA" id="ARBA00022989"/>
    </source>
</evidence>
<sequence>PHSDQCGGKCGGRNTLVSDTKEPHRKRKIVNGKKAESALQHMYPGGMQPDDLKPHKPNVRFMSKITSGSEVANIMVGHADFLDEPIMVIARLDKACILGDLTEVDLPTRFLILILGPTDSKSIWEYEEVGRASAALLTDRVFCEVAFKAETRQDFVDGIDEYIDDLTVLPPSIWDPTTRLAPPETTMTMDKIRKRLVDSSRHAAREEAFHFSGSAGHDDTLQRTGKFFGGLINDMKRRYPKYLSDFKDAMHPQCFASIIFLYFACITPIVTFGGMMGHATDGNIGTMEAMMSGAICGVLYHLFAGQPLTIVGATGPLLVFESILYRVCTDNDVNFLTFRFWVGIWVMAILIVIVAFDLSALVRYITRFTEESFAVLISLIFIFEAFKKLGGVWKTHPIHVQASTHHDYFCHCAMPDLSNLTTPAPEPSNLSSMVSHVVEDAGQVDMYDLVNWTSKVVEDCVTYKDNIVVKRGCISEAQCTRHGWQLVGEACHDTTITKSIPDVFFLCSFLFIGTFVIAYFFRNMRNAKVFTAIVRSTLSDFAVLIAIVCCTILDYVMALDTPKLMVPEEFKTTKDDRGWFVNPFGLEQQWMIFLAIIPAILATILIFLDQQITAVIVNRKEHKLKKGHGYHLDLFILSFLVGICSWLGLPWFVAATVRTITHVRSLIKESDLKAPGERPQMLGVREQRVTGIMIHILIGSSVLLTPVLKHVPMSVLYGVFLYMGVTSLAGVQFVQRITILLMPQKGQPDYIFLRHVETKRVHTFTAIQIVCMLLMWVTKSIKSISIL</sequence>
<dbReference type="Gene3D" id="1.10.287.570">
    <property type="entry name" value="Helical hairpin bin"/>
    <property type="match status" value="1"/>
</dbReference>
<feature type="transmembrane region" description="Helical" evidence="9">
    <location>
        <begin position="590"/>
        <end position="608"/>
    </location>
</feature>
<dbReference type="SUPFAM" id="SSF55804">
    <property type="entry name" value="Phoshotransferase/anion transport protein"/>
    <property type="match status" value="1"/>
</dbReference>
<feature type="transmembrane region" description="Helical" evidence="9">
    <location>
        <begin position="761"/>
        <end position="778"/>
    </location>
</feature>
<dbReference type="InterPro" id="IPR003024">
    <property type="entry name" value="Na/HCO3_transpt"/>
</dbReference>
<dbReference type="InterPro" id="IPR016152">
    <property type="entry name" value="PTrfase/Anion_transptr"/>
</dbReference>
<dbReference type="Pfam" id="PF07565">
    <property type="entry name" value="Band_3_cyto"/>
    <property type="match status" value="1"/>
</dbReference>
<organism evidence="13">
    <name type="scientific">Osedax japonicus</name>
    <dbReference type="NCBI Taxonomy" id="385425"/>
    <lineage>
        <taxon>Eukaryota</taxon>
        <taxon>Metazoa</taxon>
        <taxon>Spiralia</taxon>
        <taxon>Lophotrochozoa</taxon>
        <taxon>Annelida</taxon>
        <taxon>Polychaeta</taxon>
        <taxon>Sedentaria</taxon>
        <taxon>Canalipalpata</taxon>
        <taxon>Sabellida</taxon>
        <taxon>Siboglinidae</taxon>
        <taxon>Osedax</taxon>
    </lineage>
</organism>
<feature type="domain" description="Bicarbonate transporter-like transmembrane" evidence="11">
    <location>
        <begin position="226"/>
        <end position="786"/>
    </location>
</feature>
<evidence type="ECO:0000256" key="10">
    <source>
        <dbReference type="SAM" id="MobiDB-lite"/>
    </source>
</evidence>
<keyword evidence="3 9" id="KW-0813">Transport</keyword>
<dbReference type="PANTHER" id="PTHR11453">
    <property type="entry name" value="ANION EXCHANGE PROTEIN"/>
    <property type="match status" value="1"/>
</dbReference>
<dbReference type="GO" id="GO:0008510">
    <property type="term" value="F:sodium:bicarbonate symporter activity"/>
    <property type="evidence" value="ECO:0007669"/>
    <property type="project" value="TreeGrafter"/>
</dbReference>
<feature type="transmembrane region" description="Helical" evidence="9">
    <location>
        <begin position="629"/>
        <end position="649"/>
    </location>
</feature>
<evidence type="ECO:0000256" key="8">
    <source>
        <dbReference type="ARBA" id="ARBA00023136"/>
    </source>
</evidence>
<evidence type="ECO:0000256" key="5">
    <source>
        <dbReference type="ARBA" id="ARBA00022692"/>
    </source>
</evidence>
<name>A0A0S3Q293_9ANNE</name>
<dbReference type="GO" id="GO:0051453">
    <property type="term" value="P:regulation of intracellular pH"/>
    <property type="evidence" value="ECO:0007669"/>
    <property type="project" value="TreeGrafter"/>
</dbReference>
<dbReference type="PRINTS" id="PR01231">
    <property type="entry name" value="HCO3TRNSPORT"/>
</dbReference>
<evidence type="ECO:0000313" key="13">
    <source>
        <dbReference type="EMBL" id="BAT62462.1"/>
    </source>
</evidence>
<protein>
    <recommendedName>
        <fullName evidence="9">Anion exchange protein</fullName>
    </recommendedName>
</protein>
<gene>
    <name evidence="13" type="primary">Oja-slc4a-2</name>
</gene>
<dbReference type="NCBIfam" id="TIGR00834">
    <property type="entry name" value="ae"/>
    <property type="match status" value="1"/>
</dbReference>
<dbReference type="GO" id="GO:0008509">
    <property type="term" value="F:monoatomic anion transmembrane transporter activity"/>
    <property type="evidence" value="ECO:0007669"/>
    <property type="project" value="InterPro"/>
</dbReference>
<reference evidence="13" key="1">
    <citation type="submission" date="2015-05" db="EMBL/GenBank/DDBJ databases">
        <title>Function and evolution of the root in the bone-eating worm Osedax japonicus.</title>
        <authorList>
            <person name="Miyamoto N."/>
            <person name="Yoshida M."/>
            <person name="Koga H."/>
            <person name="Fujiwara Y."/>
        </authorList>
    </citation>
    <scope>NUCLEOTIDE SEQUENCE</scope>
</reference>
<evidence type="ECO:0000256" key="9">
    <source>
        <dbReference type="RuleBase" id="RU362035"/>
    </source>
</evidence>
<feature type="domain" description="Band 3 cytoplasmic" evidence="12">
    <location>
        <begin position="19"/>
        <end position="176"/>
    </location>
</feature>
<evidence type="ECO:0000259" key="11">
    <source>
        <dbReference type="Pfam" id="PF00955"/>
    </source>
</evidence>
<feature type="transmembrane region" description="Helical" evidence="9">
    <location>
        <begin position="503"/>
        <end position="521"/>
    </location>
</feature>
<evidence type="ECO:0000256" key="3">
    <source>
        <dbReference type="ARBA" id="ARBA00022448"/>
    </source>
</evidence>
<dbReference type="Gene3D" id="3.40.930.10">
    <property type="entry name" value="Mannitol-specific EII, Chain A"/>
    <property type="match status" value="1"/>
</dbReference>
<evidence type="ECO:0000259" key="12">
    <source>
        <dbReference type="Pfam" id="PF07565"/>
    </source>
</evidence>
<dbReference type="InterPro" id="IPR011531">
    <property type="entry name" value="HCO3_transpt-like_TM_dom"/>
</dbReference>
<dbReference type="InterPro" id="IPR013769">
    <property type="entry name" value="Band3_cytoplasmic_dom"/>
</dbReference>
<evidence type="ECO:0000256" key="7">
    <source>
        <dbReference type="ARBA" id="ARBA00023065"/>
    </source>
</evidence>
<feature type="transmembrane region" description="Helical" evidence="9">
    <location>
        <begin position="715"/>
        <end position="741"/>
    </location>
</feature>
<evidence type="ECO:0000256" key="2">
    <source>
        <dbReference type="ARBA" id="ARBA00010993"/>
    </source>
</evidence>
<dbReference type="GO" id="GO:0016323">
    <property type="term" value="C:basolateral plasma membrane"/>
    <property type="evidence" value="ECO:0007669"/>
    <property type="project" value="UniProtKB-SubCell"/>
</dbReference>
<keyword evidence="6 9" id="KW-1133">Transmembrane helix</keyword>
<feature type="transmembrane region" description="Helical" evidence="9">
    <location>
        <begin position="541"/>
        <end position="558"/>
    </location>
</feature>
<dbReference type="GO" id="GO:0005452">
    <property type="term" value="F:solute:inorganic anion antiporter activity"/>
    <property type="evidence" value="ECO:0007669"/>
    <property type="project" value="InterPro"/>
</dbReference>
<accession>A0A0S3Q293</accession>